<feature type="transmembrane region" description="Helical" evidence="8">
    <location>
        <begin position="133"/>
        <end position="154"/>
    </location>
</feature>
<dbReference type="AlphaFoldDB" id="A0A1H9SIZ7"/>
<evidence type="ECO:0000256" key="1">
    <source>
        <dbReference type="ARBA" id="ARBA00004651"/>
    </source>
</evidence>
<keyword evidence="10" id="KW-1185">Reference proteome</keyword>
<evidence type="ECO:0000256" key="6">
    <source>
        <dbReference type="ARBA" id="ARBA00022989"/>
    </source>
</evidence>
<dbReference type="InterPro" id="IPR002781">
    <property type="entry name" value="TM_pro_TauE-like"/>
</dbReference>
<evidence type="ECO:0000256" key="5">
    <source>
        <dbReference type="ARBA" id="ARBA00022692"/>
    </source>
</evidence>
<evidence type="ECO:0000313" key="9">
    <source>
        <dbReference type="EMBL" id="SER84931.1"/>
    </source>
</evidence>
<dbReference type="RefSeq" id="WP_091969699.1">
    <property type="nucleotide sequence ID" value="NZ_FOGZ01000013.1"/>
</dbReference>
<dbReference type="Pfam" id="PF01925">
    <property type="entry name" value="TauE"/>
    <property type="match status" value="1"/>
</dbReference>
<dbReference type="Proteomes" id="UP000198815">
    <property type="component" value="Unassembled WGS sequence"/>
</dbReference>
<dbReference type="EMBL" id="FOGZ01000013">
    <property type="protein sequence ID" value="SER84931.1"/>
    <property type="molecule type" value="Genomic_DNA"/>
</dbReference>
<dbReference type="PANTHER" id="PTHR30269:SF0">
    <property type="entry name" value="MEMBRANE TRANSPORTER PROTEIN YFCA-RELATED"/>
    <property type="match status" value="1"/>
</dbReference>
<feature type="transmembrane region" description="Helical" evidence="8">
    <location>
        <begin position="231"/>
        <end position="249"/>
    </location>
</feature>
<dbReference type="GO" id="GO:0005886">
    <property type="term" value="C:plasma membrane"/>
    <property type="evidence" value="ECO:0007669"/>
    <property type="project" value="UniProtKB-SubCell"/>
</dbReference>
<evidence type="ECO:0000256" key="7">
    <source>
        <dbReference type="ARBA" id="ARBA00023136"/>
    </source>
</evidence>
<accession>A0A1H9SIZ7</accession>
<keyword evidence="7 8" id="KW-0472">Membrane</keyword>
<protein>
    <recommendedName>
        <fullName evidence="8">Probable membrane transporter protein</fullName>
    </recommendedName>
</protein>
<feature type="transmembrane region" description="Helical" evidence="8">
    <location>
        <begin position="202"/>
        <end position="225"/>
    </location>
</feature>
<proteinExistence type="inferred from homology"/>
<dbReference type="InterPro" id="IPR052017">
    <property type="entry name" value="TSUP"/>
</dbReference>
<dbReference type="STRING" id="64702.SAMN05443377_11371"/>
<evidence type="ECO:0000256" key="8">
    <source>
        <dbReference type="RuleBase" id="RU363041"/>
    </source>
</evidence>
<evidence type="ECO:0000256" key="4">
    <source>
        <dbReference type="ARBA" id="ARBA00022475"/>
    </source>
</evidence>
<evidence type="ECO:0000313" key="10">
    <source>
        <dbReference type="Proteomes" id="UP000198815"/>
    </source>
</evidence>
<evidence type="ECO:0000256" key="3">
    <source>
        <dbReference type="ARBA" id="ARBA00022448"/>
    </source>
</evidence>
<name>A0A1H9SIZ7_9ACTN</name>
<keyword evidence="3" id="KW-0813">Transport</keyword>
<evidence type="ECO:0000256" key="2">
    <source>
        <dbReference type="ARBA" id="ARBA00009142"/>
    </source>
</evidence>
<gene>
    <name evidence="9" type="ORF">SAMN05443377_11371</name>
</gene>
<feature type="transmembrane region" description="Helical" evidence="8">
    <location>
        <begin position="76"/>
        <end position="96"/>
    </location>
</feature>
<keyword evidence="6 8" id="KW-1133">Transmembrane helix</keyword>
<reference evidence="9 10" key="1">
    <citation type="submission" date="2016-10" db="EMBL/GenBank/DDBJ databases">
        <authorList>
            <person name="de Groot N.N."/>
        </authorList>
    </citation>
    <scope>NUCLEOTIDE SEQUENCE [LARGE SCALE GENOMIC DNA]</scope>
    <source>
        <strain evidence="9 10">DSM 16859</strain>
    </source>
</reference>
<feature type="transmembrane region" description="Helical" evidence="8">
    <location>
        <begin position="174"/>
        <end position="195"/>
    </location>
</feature>
<comment type="similarity">
    <text evidence="2 8">Belongs to the 4-toluene sulfonate uptake permease (TSUP) (TC 2.A.102) family.</text>
</comment>
<feature type="transmembrane region" description="Helical" evidence="8">
    <location>
        <begin position="102"/>
        <end position="121"/>
    </location>
</feature>
<dbReference type="PANTHER" id="PTHR30269">
    <property type="entry name" value="TRANSMEMBRANE PROTEIN YFCA"/>
    <property type="match status" value="1"/>
</dbReference>
<keyword evidence="5 8" id="KW-0812">Transmembrane</keyword>
<organism evidence="9 10">
    <name type="scientific">Propionibacterium cyclohexanicum</name>
    <dbReference type="NCBI Taxonomy" id="64702"/>
    <lineage>
        <taxon>Bacteria</taxon>
        <taxon>Bacillati</taxon>
        <taxon>Actinomycetota</taxon>
        <taxon>Actinomycetes</taxon>
        <taxon>Propionibacteriales</taxon>
        <taxon>Propionibacteriaceae</taxon>
        <taxon>Propionibacterium</taxon>
    </lineage>
</organism>
<dbReference type="OrthoDB" id="3782574at2"/>
<comment type="subcellular location">
    <subcellularLocation>
        <location evidence="1 8">Cell membrane</location>
        <topology evidence="1 8">Multi-pass membrane protein</topology>
    </subcellularLocation>
</comment>
<sequence>MGSFQYLLAGLAGFGAGTINAVVGSGSLITFPVLVMLGLPAVDANVTSNMGVLAGNFSSLSGYRSQFRRAGSLLRVLAPAGVFGGLVGALLLLVVPAAAFEAIVPALVGLALLLVVTGPWINRHAAGGKGWAAPMWVVVTVTAFVSLYGGYFGAAQGVLFVGLLGVVTQLELQTINAVKIVNTLIVNLVAAIVFMTKGWVHIHWLLAGAVGVGAIVGGVVGSYVGVRLPAWLLRTIIVVVGLVALVVLLKR</sequence>
<keyword evidence="4 8" id="KW-1003">Cell membrane</keyword>